<name>A0A9E8ZPR3_9CYAN</name>
<dbReference type="PANTHER" id="PTHR35024:SF4">
    <property type="entry name" value="POLYMER-FORMING CYTOSKELETAL PROTEIN"/>
    <property type="match status" value="1"/>
</dbReference>
<dbReference type="Proteomes" id="UP001163152">
    <property type="component" value="Chromosome"/>
</dbReference>
<dbReference type="RefSeq" id="WP_268613078.1">
    <property type="nucleotide sequence ID" value="NZ_CP113797.1"/>
</dbReference>
<dbReference type="KEGG" id="tsin:OXH18_12330"/>
<dbReference type="EMBL" id="CP113797">
    <property type="protein sequence ID" value="WAL62741.1"/>
    <property type="molecule type" value="Genomic_DNA"/>
</dbReference>
<accession>A0A9E8ZPR3</accession>
<sequence length="140" mass="15131">MFKRKPVYSLTYLSATSEFRGDMNVEGNLRVDGIVHGNVDVRGDVEISQSGLIEGLELRANNIIVHGVIKARVIAEGRLTLSRTARLEGDVTAKSLDIEAGAFYVGHIATTDVKALPVSPTTYPELMGRDEQASTVSSEV</sequence>
<evidence type="ECO:0000256" key="1">
    <source>
        <dbReference type="ARBA" id="ARBA00044755"/>
    </source>
</evidence>
<evidence type="ECO:0000313" key="3">
    <source>
        <dbReference type="Proteomes" id="UP001163152"/>
    </source>
</evidence>
<gene>
    <name evidence="2" type="ORF">OXH18_12330</name>
</gene>
<dbReference type="Pfam" id="PF04519">
    <property type="entry name" value="Bactofilin"/>
    <property type="match status" value="1"/>
</dbReference>
<keyword evidence="3" id="KW-1185">Reference proteome</keyword>
<evidence type="ECO:0000313" key="2">
    <source>
        <dbReference type="EMBL" id="WAL62741.1"/>
    </source>
</evidence>
<dbReference type="InterPro" id="IPR007607">
    <property type="entry name" value="BacA/B"/>
</dbReference>
<proteinExistence type="inferred from homology"/>
<organism evidence="2 3">
    <name type="scientific">Thermocoleostomius sinensis A174</name>
    <dbReference type="NCBI Taxonomy" id="2016057"/>
    <lineage>
        <taxon>Bacteria</taxon>
        <taxon>Bacillati</taxon>
        <taxon>Cyanobacteriota</taxon>
        <taxon>Cyanophyceae</taxon>
        <taxon>Oculatellales</taxon>
        <taxon>Oculatellaceae</taxon>
        <taxon>Thermocoleostomius</taxon>
    </lineage>
</organism>
<comment type="similarity">
    <text evidence="1">Belongs to the bactofilin family.</text>
</comment>
<dbReference type="PANTHER" id="PTHR35024">
    <property type="entry name" value="HYPOTHETICAL CYTOSOLIC PROTEIN"/>
    <property type="match status" value="1"/>
</dbReference>
<dbReference type="AlphaFoldDB" id="A0A9E8ZPR3"/>
<reference evidence="2" key="1">
    <citation type="submission" date="2022-12" db="EMBL/GenBank/DDBJ databases">
        <title>Polyphasic identification of a Novel Hot-Spring Cyanobacterium Ocullathermofonsia sinensis gen nov. sp. nov. and Genomic Insights on its Adaptations to the Thermal Habitat.</title>
        <authorList>
            <person name="Daroch M."/>
            <person name="Tang J."/>
            <person name="Jiang Y."/>
        </authorList>
    </citation>
    <scope>NUCLEOTIDE SEQUENCE</scope>
    <source>
        <strain evidence="2">PKUAC-SCTA174</strain>
    </source>
</reference>
<protein>
    <submittedName>
        <fullName evidence="2">Polymer-forming cytoskeletal protein</fullName>
    </submittedName>
</protein>